<dbReference type="EMBL" id="BMAR01000068">
    <property type="protein sequence ID" value="GFR52628.1"/>
    <property type="molecule type" value="Genomic_DNA"/>
</dbReference>
<protein>
    <submittedName>
        <fullName evidence="3">Uncharacterized protein</fullName>
    </submittedName>
</protein>
<proteinExistence type="predicted"/>
<sequence>EWVWCTAPSLRRVTSIAGHGLMADRGGAADEGGGAAGLATPGAACRTSSPGPFAVGCSVSTQWSAAACDNPGAAAAAAAACDNPGAAAAAAAAAATAGGGISSSPPTPSAPRQRPPSLTMLLLGPGEVGLLGSLAALPWGGAVLLAGLCVMVEALQVHGWLDALASLLAALITTASTSQGEGADPATATAGGQLGGAAGAHLAGSSTPATSTAFTLLSPALTTAASTAAAVFTLGWLSAALSVVMTGQAAAVLLARAMMRPAFLSALSLAAAGGSGVGNGALSAVGPASS</sequence>
<gene>
    <name evidence="3" type="ORF">Agub_g15218</name>
</gene>
<reference evidence="3 4" key="1">
    <citation type="journal article" date="2021" name="Sci. Rep.">
        <title>Genome sequencing of the multicellular alga Astrephomene provides insights into convergent evolution of germ-soma differentiation.</title>
        <authorList>
            <person name="Yamashita S."/>
            <person name="Yamamoto K."/>
            <person name="Matsuzaki R."/>
            <person name="Suzuki S."/>
            <person name="Yamaguchi H."/>
            <person name="Hirooka S."/>
            <person name="Minakuchi Y."/>
            <person name="Miyagishima S."/>
            <person name="Kawachi M."/>
            <person name="Toyoda A."/>
            <person name="Nozaki H."/>
        </authorList>
    </citation>
    <scope>NUCLEOTIDE SEQUENCE [LARGE SCALE GENOMIC DNA]</scope>
    <source>
        <strain evidence="3 4">NIES-4017</strain>
    </source>
</reference>
<name>A0AAD3E513_9CHLO</name>
<feature type="region of interest" description="Disordered" evidence="1">
    <location>
        <begin position="98"/>
        <end position="118"/>
    </location>
</feature>
<keyword evidence="4" id="KW-1185">Reference proteome</keyword>
<evidence type="ECO:0000256" key="1">
    <source>
        <dbReference type="SAM" id="MobiDB-lite"/>
    </source>
</evidence>
<feature type="non-terminal residue" evidence="3">
    <location>
        <position position="290"/>
    </location>
</feature>
<feature type="non-terminal residue" evidence="3">
    <location>
        <position position="1"/>
    </location>
</feature>
<evidence type="ECO:0000313" key="4">
    <source>
        <dbReference type="Proteomes" id="UP001054857"/>
    </source>
</evidence>
<comment type="caution">
    <text evidence="3">The sequence shown here is derived from an EMBL/GenBank/DDBJ whole genome shotgun (WGS) entry which is preliminary data.</text>
</comment>
<accession>A0AAD3E513</accession>
<dbReference type="AlphaFoldDB" id="A0AAD3E513"/>
<keyword evidence="2" id="KW-0812">Transmembrane</keyword>
<feature type="transmembrane region" description="Helical" evidence="2">
    <location>
        <begin position="262"/>
        <end position="285"/>
    </location>
</feature>
<organism evidence="3 4">
    <name type="scientific">Astrephomene gubernaculifera</name>
    <dbReference type="NCBI Taxonomy" id="47775"/>
    <lineage>
        <taxon>Eukaryota</taxon>
        <taxon>Viridiplantae</taxon>
        <taxon>Chlorophyta</taxon>
        <taxon>core chlorophytes</taxon>
        <taxon>Chlorophyceae</taxon>
        <taxon>CS clade</taxon>
        <taxon>Chlamydomonadales</taxon>
        <taxon>Astrephomenaceae</taxon>
        <taxon>Astrephomene</taxon>
    </lineage>
</organism>
<keyword evidence="2" id="KW-0472">Membrane</keyword>
<dbReference type="Proteomes" id="UP001054857">
    <property type="component" value="Unassembled WGS sequence"/>
</dbReference>
<evidence type="ECO:0000313" key="3">
    <source>
        <dbReference type="EMBL" id="GFR52628.1"/>
    </source>
</evidence>
<keyword evidence="2" id="KW-1133">Transmembrane helix</keyword>
<evidence type="ECO:0000256" key="2">
    <source>
        <dbReference type="SAM" id="Phobius"/>
    </source>
</evidence>